<comment type="caution">
    <text evidence="2">The sequence shown here is derived from an EMBL/GenBank/DDBJ whole genome shotgun (WGS) entry which is preliminary data.</text>
</comment>
<dbReference type="Proteomes" id="UP000605361">
    <property type="component" value="Unassembled WGS sequence"/>
</dbReference>
<dbReference type="EMBL" id="JADOGI010000131">
    <property type="protein sequence ID" value="MBF8190703.1"/>
    <property type="molecule type" value="Genomic_DNA"/>
</dbReference>
<organism evidence="2 3">
    <name type="scientific">Nonomuraea cypriaca</name>
    <dbReference type="NCBI Taxonomy" id="1187855"/>
    <lineage>
        <taxon>Bacteria</taxon>
        <taxon>Bacillati</taxon>
        <taxon>Actinomycetota</taxon>
        <taxon>Actinomycetes</taxon>
        <taxon>Streptosporangiales</taxon>
        <taxon>Streptosporangiaceae</taxon>
        <taxon>Nonomuraea</taxon>
    </lineage>
</organism>
<dbReference type="RefSeq" id="WP_195899620.1">
    <property type="nucleotide sequence ID" value="NZ_JADOGI010000131.1"/>
</dbReference>
<reference evidence="2" key="1">
    <citation type="submission" date="2020-11" db="EMBL/GenBank/DDBJ databases">
        <title>Whole-genome analyses of Nonomuraea sp. K274.</title>
        <authorList>
            <person name="Veyisoglu A."/>
        </authorList>
    </citation>
    <scope>NUCLEOTIDE SEQUENCE</scope>
    <source>
        <strain evidence="2">K274</strain>
    </source>
</reference>
<evidence type="ECO:0000313" key="3">
    <source>
        <dbReference type="Proteomes" id="UP000605361"/>
    </source>
</evidence>
<evidence type="ECO:0000313" key="2">
    <source>
        <dbReference type="EMBL" id="MBF8190703.1"/>
    </source>
</evidence>
<keyword evidence="3" id="KW-1185">Reference proteome</keyword>
<sequence length="388" mass="44250">MSEYQYYEFLAIDRPLTSQQQAEVRALSTRAHITATSFTNEYHWGDFRGDPSRMMERYYDAHLYLANWGTHRIMLRLPKAVLDLKQAERYCVGEQVSAWTSGGHLVLDSTSEAEEEYWEDDVERSLSAIVGIRAELAAGDLRPLYLAWLSAYGAWERDEDAFDYEEEDELEPPVPPGLGSLTAPQRALADFLRLDDDLLAAAAEVSRAVQPVQHDRQALAAWIGALPAKRKDELLLRVAEEDGAKVRWELLREFGGGITGQEVETGRTVAQLLDAAVARRHAREQQESARHTEEQARREQERRQARELRLNRLAQDLDAAWDVVETSIGTKKPREYDLALELLRDLHALALRDEHTGAFTERLTHLRERHQGKRSLIKRLDDAGLTAE</sequence>
<evidence type="ECO:0000256" key="1">
    <source>
        <dbReference type="SAM" id="MobiDB-lite"/>
    </source>
</evidence>
<feature type="compositionally biased region" description="Basic and acidic residues" evidence="1">
    <location>
        <begin position="283"/>
        <end position="303"/>
    </location>
</feature>
<dbReference type="AlphaFoldDB" id="A0A931F4B3"/>
<name>A0A931F4B3_9ACTN</name>
<accession>A0A931F4B3</accession>
<protein>
    <submittedName>
        <fullName evidence="2">Uncharacterized protein</fullName>
    </submittedName>
</protein>
<proteinExistence type="predicted"/>
<gene>
    <name evidence="2" type="ORF">ITP53_34335</name>
</gene>
<feature type="region of interest" description="Disordered" evidence="1">
    <location>
        <begin position="281"/>
        <end position="303"/>
    </location>
</feature>